<dbReference type="EMBL" id="CP133592">
    <property type="protein sequence ID" value="WMW25637.1"/>
    <property type="molecule type" value="Genomic_DNA"/>
</dbReference>
<dbReference type="RefSeq" id="WP_309311439.1">
    <property type="nucleotide sequence ID" value="NZ_CP133592.1"/>
</dbReference>
<organism evidence="1 2">
    <name type="scientific">Methanolobus sediminis</name>
    <dbReference type="NCBI Taxonomy" id="3072978"/>
    <lineage>
        <taxon>Archaea</taxon>
        <taxon>Methanobacteriati</taxon>
        <taxon>Methanobacteriota</taxon>
        <taxon>Stenosarchaea group</taxon>
        <taxon>Methanomicrobia</taxon>
        <taxon>Methanosarcinales</taxon>
        <taxon>Methanosarcinaceae</taxon>
        <taxon>Methanolobus</taxon>
    </lineage>
</organism>
<accession>A0AA51ULT7</accession>
<keyword evidence="2" id="KW-1185">Reference proteome</keyword>
<dbReference type="GeneID" id="84231577"/>
<evidence type="ECO:0000313" key="2">
    <source>
        <dbReference type="Proteomes" id="UP001182908"/>
    </source>
</evidence>
<reference evidence="1 2" key="1">
    <citation type="submission" date="2023-08" db="EMBL/GenBank/DDBJ databases">
        <title>Methanolobus mangrovi sp. nov. and Methanolobus sediminis sp. nov, two novel methylotrophic methanogens isolated from mangrove sediments in China.</title>
        <authorList>
            <person name="Zhou J."/>
        </authorList>
    </citation>
    <scope>NUCLEOTIDE SEQUENCE [LARGE SCALE GENOMIC DNA]</scope>
    <source>
        <strain evidence="1 2">FTZ6</strain>
    </source>
</reference>
<protein>
    <submittedName>
        <fullName evidence="1">Uncharacterized protein</fullName>
    </submittedName>
</protein>
<gene>
    <name evidence="1" type="ORF">RE474_02630</name>
</gene>
<name>A0AA51ULT7_9EURY</name>
<sequence>MELEDLNKYVENASKEELEALGFLGQWLMGLKPKYCTCSCKCDMDCEIVKALGGALQNAGQKLQG</sequence>
<dbReference type="KEGG" id="mseb:RE474_02630"/>
<dbReference type="Proteomes" id="UP001182908">
    <property type="component" value="Chromosome"/>
</dbReference>
<evidence type="ECO:0000313" key="1">
    <source>
        <dbReference type="EMBL" id="WMW25637.1"/>
    </source>
</evidence>
<dbReference type="AlphaFoldDB" id="A0AA51ULT7"/>
<proteinExistence type="predicted"/>